<evidence type="ECO:0000256" key="2">
    <source>
        <dbReference type="ARBA" id="ARBA00022527"/>
    </source>
</evidence>
<evidence type="ECO:0000256" key="7">
    <source>
        <dbReference type="SAM" id="MobiDB-lite"/>
    </source>
</evidence>
<protein>
    <recommendedName>
        <fullName evidence="8">Protein kinase domain-containing protein</fullName>
    </recommendedName>
</protein>
<feature type="domain" description="Protein kinase" evidence="8">
    <location>
        <begin position="86"/>
        <end position="360"/>
    </location>
</feature>
<keyword evidence="6" id="KW-0067">ATP-binding</keyword>
<evidence type="ECO:0000256" key="5">
    <source>
        <dbReference type="ARBA" id="ARBA00022777"/>
    </source>
</evidence>
<accession>A0A1L9RPM6</accession>
<keyword evidence="3" id="KW-0808">Transferase</keyword>
<evidence type="ECO:0000313" key="10">
    <source>
        <dbReference type="Proteomes" id="UP000184383"/>
    </source>
</evidence>
<dbReference type="GO" id="GO:0035556">
    <property type="term" value="P:intracellular signal transduction"/>
    <property type="evidence" value="ECO:0007669"/>
    <property type="project" value="TreeGrafter"/>
</dbReference>
<reference evidence="10" key="1">
    <citation type="journal article" date="2017" name="Genome Biol.">
        <title>Comparative genomics reveals high biological diversity and specific adaptations in the industrially and medically important fungal genus Aspergillus.</title>
        <authorList>
            <person name="de Vries R.P."/>
            <person name="Riley R."/>
            <person name="Wiebenga A."/>
            <person name="Aguilar-Osorio G."/>
            <person name="Amillis S."/>
            <person name="Uchima C.A."/>
            <person name="Anderluh G."/>
            <person name="Asadollahi M."/>
            <person name="Askin M."/>
            <person name="Barry K."/>
            <person name="Battaglia E."/>
            <person name="Bayram O."/>
            <person name="Benocci T."/>
            <person name="Braus-Stromeyer S.A."/>
            <person name="Caldana C."/>
            <person name="Canovas D."/>
            <person name="Cerqueira G.C."/>
            <person name="Chen F."/>
            <person name="Chen W."/>
            <person name="Choi C."/>
            <person name="Clum A."/>
            <person name="Dos Santos R.A."/>
            <person name="Damasio A.R."/>
            <person name="Diallinas G."/>
            <person name="Emri T."/>
            <person name="Fekete E."/>
            <person name="Flipphi M."/>
            <person name="Freyberg S."/>
            <person name="Gallo A."/>
            <person name="Gournas C."/>
            <person name="Habgood R."/>
            <person name="Hainaut M."/>
            <person name="Harispe M.L."/>
            <person name="Henrissat B."/>
            <person name="Hilden K.S."/>
            <person name="Hope R."/>
            <person name="Hossain A."/>
            <person name="Karabika E."/>
            <person name="Karaffa L."/>
            <person name="Karanyi Z."/>
            <person name="Krasevec N."/>
            <person name="Kuo A."/>
            <person name="Kusch H."/>
            <person name="LaButti K."/>
            <person name="Lagendijk E.L."/>
            <person name="Lapidus A."/>
            <person name="Levasseur A."/>
            <person name="Lindquist E."/>
            <person name="Lipzen A."/>
            <person name="Logrieco A.F."/>
            <person name="MacCabe A."/>
            <person name="Maekelae M.R."/>
            <person name="Malavazi I."/>
            <person name="Melin P."/>
            <person name="Meyer V."/>
            <person name="Mielnichuk N."/>
            <person name="Miskei M."/>
            <person name="Molnar A.P."/>
            <person name="Mule G."/>
            <person name="Ngan C.Y."/>
            <person name="Orejas M."/>
            <person name="Orosz E."/>
            <person name="Ouedraogo J.P."/>
            <person name="Overkamp K.M."/>
            <person name="Park H.-S."/>
            <person name="Perrone G."/>
            <person name="Piumi F."/>
            <person name="Punt P.J."/>
            <person name="Ram A.F."/>
            <person name="Ramon A."/>
            <person name="Rauscher S."/>
            <person name="Record E."/>
            <person name="Riano-Pachon D.M."/>
            <person name="Robert V."/>
            <person name="Roehrig J."/>
            <person name="Ruller R."/>
            <person name="Salamov A."/>
            <person name="Salih N.S."/>
            <person name="Samson R.A."/>
            <person name="Sandor E."/>
            <person name="Sanguinetti M."/>
            <person name="Schuetze T."/>
            <person name="Sepcic K."/>
            <person name="Shelest E."/>
            <person name="Sherlock G."/>
            <person name="Sophianopoulou V."/>
            <person name="Squina F.M."/>
            <person name="Sun H."/>
            <person name="Susca A."/>
            <person name="Todd R.B."/>
            <person name="Tsang A."/>
            <person name="Unkles S.E."/>
            <person name="van de Wiele N."/>
            <person name="van Rossen-Uffink D."/>
            <person name="Oliveira J.V."/>
            <person name="Vesth T.C."/>
            <person name="Visser J."/>
            <person name="Yu J.-H."/>
            <person name="Zhou M."/>
            <person name="Andersen M.R."/>
            <person name="Archer D.B."/>
            <person name="Baker S.E."/>
            <person name="Benoit I."/>
            <person name="Brakhage A.A."/>
            <person name="Braus G.H."/>
            <person name="Fischer R."/>
            <person name="Frisvad J.C."/>
            <person name="Goldman G.H."/>
            <person name="Houbraken J."/>
            <person name="Oakley B."/>
            <person name="Pocsi I."/>
            <person name="Scazzocchio C."/>
            <person name="Seiboth B."/>
            <person name="vanKuyk P.A."/>
            <person name="Wortman J."/>
            <person name="Dyer P.S."/>
            <person name="Grigoriev I.V."/>
        </authorList>
    </citation>
    <scope>NUCLEOTIDE SEQUENCE [LARGE SCALE GENOMIC DNA]</scope>
    <source>
        <strain evidence="10">DTO 134E9</strain>
    </source>
</reference>
<dbReference type="PROSITE" id="PS50011">
    <property type="entry name" value="PROTEIN_KINASE_DOM"/>
    <property type="match status" value="1"/>
</dbReference>
<dbReference type="Gene3D" id="1.10.510.10">
    <property type="entry name" value="Transferase(Phosphotransferase) domain 1"/>
    <property type="match status" value="1"/>
</dbReference>
<gene>
    <name evidence="9" type="ORF">ASPWEDRAFT_170389</name>
</gene>
<dbReference type="STRING" id="1073089.A0A1L9RPM6"/>
<dbReference type="Proteomes" id="UP000184383">
    <property type="component" value="Unassembled WGS sequence"/>
</dbReference>
<evidence type="ECO:0000256" key="6">
    <source>
        <dbReference type="ARBA" id="ARBA00022840"/>
    </source>
</evidence>
<dbReference type="InterPro" id="IPR000719">
    <property type="entry name" value="Prot_kinase_dom"/>
</dbReference>
<dbReference type="VEuPathDB" id="FungiDB:ASPWEDRAFT_170389"/>
<evidence type="ECO:0000259" key="8">
    <source>
        <dbReference type="PROSITE" id="PS50011"/>
    </source>
</evidence>
<dbReference type="SUPFAM" id="SSF56112">
    <property type="entry name" value="Protein kinase-like (PK-like)"/>
    <property type="match status" value="1"/>
</dbReference>
<keyword evidence="2" id="KW-0723">Serine/threonine-protein kinase</keyword>
<dbReference type="RefSeq" id="XP_040690560.1">
    <property type="nucleotide sequence ID" value="XM_040830609.1"/>
</dbReference>
<dbReference type="Pfam" id="PF00069">
    <property type="entry name" value="Pkinase"/>
    <property type="match status" value="1"/>
</dbReference>
<keyword evidence="10" id="KW-1185">Reference proteome</keyword>
<dbReference type="GeneID" id="63746457"/>
<evidence type="ECO:0000256" key="1">
    <source>
        <dbReference type="ARBA" id="ARBA00010791"/>
    </source>
</evidence>
<keyword evidence="4" id="KW-0547">Nucleotide-binding</keyword>
<dbReference type="OrthoDB" id="4062651at2759"/>
<keyword evidence="5" id="KW-0418">Kinase</keyword>
<dbReference type="GO" id="GO:0004674">
    <property type="term" value="F:protein serine/threonine kinase activity"/>
    <property type="evidence" value="ECO:0007669"/>
    <property type="project" value="UniProtKB-KW"/>
</dbReference>
<sequence length="373" mass="41736">MPSINISVSYADHHRNKRKREHLDISHDGTHHHLLPTHESSHFLDGLKLPNILVRWIPLKHSPPSDQEPLIPSSQPQSSSFASKYGSCTEILHYGTHSSVRVYTRKSSRDSKSRQLHIVKVFRPSSQPSITSHYRLEQHLSSSLSHPNICRATDALRNDRGELCLVMDYCAGGDLNSFIATSGKLETVEADCFFKQIIRAVSFLHENGIAHRELKTENILLSAHGAVKIADFGSAECLVHSSEQSAMTTYCLAPRKLFGTVSYIAPEELQGEKVEDPRAGDVWTAALVYMAMRWGRLLWGIASEEDTQFGEYLSGRQTEEGYPPIEALGRTSRRNVVYAMLHPVPHRRITASNVLRSEWVHGVVVCDAGELGL</sequence>
<dbReference type="PANTHER" id="PTHR24346">
    <property type="entry name" value="MAP/MICROTUBULE AFFINITY-REGULATING KINASE"/>
    <property type="match status" value="1"/>
</dbReference>
<proteinExistence type="inferred from homology"/>
<organism evidence="9 10">
    <name type="scientific">Aspergillus wentii DTO 134E9</name>
    <dbReference type="NCBI Taxonomy" id="1073089"/>
    <lineage>
        <taxon>Eukaryota</taxon>
        <taxon>Fungi</taxon>
        <taxon>Dikarya</taxon>
        <taxon>Ascomycota</taxon>
        <taxon>Pezizomycotina</taxon>
        <taxon>Eurotiomycetes</taxon>
        <taxon>Eurotiomycetidae</taxon>
        <taxon>Eurotiales</taxon>
        <taxon>Aspergillaceae</taxon>
        <taxon>Aspergillus</taxon>
        <taxon>Aspergillus subgen. Cremei</taxon>
    </lineage>
</organism>
<dbReference type="EMBL" id="KV878211">
    <property type="protein sequence ID" value="OJJ36884.1"/>
    <property type="molecule type" value="Genomic_DNA"/>
</dbReference>
<name>A0A1L9RPM6_ASPWE</name>
<dbReference type="GO" id="GO:0005737">
    <property type="term" value="C:cytoplasm"/>
    <property type="evidence" value="ECO:0007669"/>
    <property type="project" value="TreeGrafter"/>
</dbReference>
<dbReference type="GO" id="GO:0005524">
    <property type="term" value="F:ATP binding"/>
    <property type="evidence" value="ECO:0007669"/>
    <property type="project" value="UniProtKB-KW"/>
</dbReference>
<dbReference type="AlphaFoldDB" id="A0A1L9RPM6"/>
<comment type="similarity">
    <text evidence="1">Belongs to the protein kinase superfamily. CAMK Ser/Thr protein kinase family. NIM1 subfamily.</text>
</comment>
<evidence type="ECO:0000256" key="3">
    <source>
        <dbReference type="ARBA" id="ARBA00022679"/>
    </source>
</evidence>
<feature type="region of interest" description="Disordered" evidence="7">
    <location>
        <begin position="1"/>
        <end position="20"/>
    </location>
</feature>
<dbReference type="InterPro" id="IPR011009">
    <property type="entry name" value="Kinase-like_dom_sf"/>
</dbReference>
<evidence type="ECO:0000313" key="9">
    <source>
        <dbReference type="EMBL" id="OJJ36884.1"/>
    </source>
</evidence>
<dbReference type="PANTHER" id="PTHR24346:SF82">
    <property type="entry name" value="KP78A-RELATED"/>
    <property type="match status" value="1"/>
</dbReference>
<evidence type="ECO:0000256" key="4">
    <source>
        <dbReference type="ARBA" id="ARBA00022741"/>
    </source>
</evidence>